<accession>A0A0F5HUI2</accession>
<sequence>MSAKEMKEKTEEVNDKNEQSKNELNGTAGEQQEGAKTSQPYSMNLAIIGGVVGAGIGLLASPEASKNAMKHLRESEFVKTASQEFRETAQQLLSKQAQAGIRQLTDSYISKLDEGLLTPKKVNGETVEPPYLVDESQASKYEEIKEENKNLNERLERIEQMLSDLASNKDQS</sequence>
<dbReference type="InterPro" id="IPR049646">
    <property type="entry name" value="GvpT/GvpP-like"/>
</dbReference>
<keyword evidence="3" id="KW-1133">Transmembrane helix</keyword>
<feature type="region of interest" description="Disordered" evidence="2">
    <location>
        <begin position="1"/>
        <end position="37"/>
    </location>
</feature>
<name>A0A0F5HUI2_BACTR</name>
<evidence type="ECO:0000313" key="5">
    <source>
        <dbReference type="Proteomes" id="UP000031563"/>
    </source>
</evidence>
<dbReference type="EMBL" id="JWIR02000059">
    <property type="protein sequence ID" value="KKB36700.1"/>
    <property type="molecule type" value="Genomic_DNA"/>
</dbReference>
<dbReference type="Proteomes" id="UP000031563">
    <property type="component" value="Unassembled WGS sequence"/>
</dbReference>
<feature type="transmembrane region" description="Helical" evidence="3">
    <location>
        <begin position="41"/>
        <end position="60"/>
    </location>
</feature>
<keyword evidence="3" id="KW-0812">Transmembrane</keyword>
<feature type="coiled-coil region" evidence="1">
    <location>
        <begin position="134"/>
        <end position="168"/>
    </location>
</feature>
<evidence type="ECO:0008006" key="6">
    <source>
        <dbReference type="Google" id="ProtNLM"/>
    </source>
</evidence>
<dbReference type="AlphaFoldDB" id="A0A0F5HUI2"/>
<evidence type="ECO:0000313" key="4">
    <source>
        <dbReference type="EMBL" id="KKB36700.1"/>
    </source>
</evidence>
<reference evidence="4" key="1">
    <citation type="submission" date="2015-02" db="EMBL/GenBank/DDBJ databases">
        <title>Genome Assembly of Bacillaceae bacterium MTCC 8252.</title>
        <authorList>
            <person name="Verma A."/>
            <person name="Khatri I."/>
            <person name="Mual P."/>
            <person name="Subramanian S."/>
            <person name="Krishnamurthi S."/>
        </authorList>
    </citation>
    <scope>NUCLEOTIDE SEQUENCE [LARGE SCALE GENOMIC DNA]</scope>
    <source>
        <strain evidence="4">MTCC 8252</strain>
    </source>
</reference>
<comment type="caution">
    <text evidence="4">The sequence shown here is derived from an EMBL/GenBank/DDBJ whole genome shotgun (WGS) entry which is preliminary data.</text>
</comment>
<gene>
    <name evidence="4" type="ORF">QY95_02968</name>
</gene>
<dbReference type="NCBIfam" id="NF041669">
    <property type="entry name" value="GvpT"/>
    <property type="match status" value="1"/>
</dbReference>
<keyword evidence="3" id="KW-0472">Membrane</keyword>
<keyword evidence="5" id="KW-1185">Reference proteome</keyword>
<evidence type="ECO:0000256" key="2">
    <source>
        <dbReference type="SAM" id="MobiDB-lite"/>
    </source>
</evidence>
<organism evidence="4 5">
    <name type="scientific">Bacillus thermotolerans</name>
    <name type="common">Quasibacillus thermotolerans</name>
    <dbReference type="NCBI Taxonomy" id="1221996"/>
    <lineage>
        <taxon>Bacteria</taxon>
        <taxon>Bacillati</taxon>
        <taxon>Bacillota</taxon>
        <taxon>Bacilli</taxon>
        <taxon>Bacillales</taxon>
        <taxon>Bacillaceae</taxon>
        <taxon>Bacillus</taxon>
    </lineage>
</organism>
<evidence type="ECO:0000256" key="1">
    <source>
        <dbReference type="SAM" id="Coils"/>
    </source>
</evidence>
<feature type="compositionally biased region" description="Basic and acidic residues" evidence="2">
    <location>
        <begin position="1"/>
        <end position="21"/>
    </location>
</feature>
<keyword evidence="1" id="KW-0175">Coiled coil</keyword>
<feature type="compositionally biased region" description="Polar residues" evidence="2">
    <location>
        <begin position="22"/>
        <end position="37"/>
    </location>
</feature>
<protein>
    <recommendedName>
        <fullName evidence="6">Gas vesicle protein GvpP</fullName>
    </recommendedName>
</protein>
<dbReference type="RefSeq" id="WP_052725915.1">
    <property type="nucleotide sequence ID" value="NZ_JWIR02000059.1"/>
</dbReference>
<proteinExistence type="predicted"/>
<dbReference type="STRING" id="1221996.QY95_02968"/>
<evidence type="ECO:0000256" key="3">
    <source>
        <dbReference type="SAM" id="Phobius"/>
    </source>
</evidence>